<reference evidence="2" key="1">
    <citation type="journal article" date="2021" name="Genome Biol. Evol.">
        <title>The assembled and annotated genome of the fairy-ring fungus Marasmius oreades.</title>
        <authorList>
            <person name="Hiltunen M."/>
            <person name="Ament-Velasquez S.L."/>
            <person name="Johannesson H."/>
        </authorList>
    </citation>
    <scope>NUCLEOTIDE SEQUENCE</scope>
    <source>
        <strain evidence="2">03SP1</strain>
    </source>
</reference>
<name>A0A9P7RT20_9AGAR</name>
<evidence type="ECO:0000313" key="3">
    <source>
        <dbReference type="Proteomes" id="UP001049176"/>
    </source>
</evidence>
<proteinExistence type="predicted"/>
<keyword evidence="3" id="KW-1185">Reference proteome</keyword>
<dbReference type="AlphaFoldDB" id="A0A9P7RT20"/>
<accession>A0A9P7RT20</accession>
<dbReference type="RefSeq" id="XP_043005714.1">
    <property type="nucleotide sequence ID" value="XM_043155930.1"/>
</dbReference>
<evidence type="ECO:0000256" key="1">
    <source>
        <dbReference type="SAM" id="MobiDB-lite"/>
    </source>
</evidence>
<dbReference type="KEGG" id="more:E1B28_010943"/>
<comment type="caution">
    <text evidence="2">The sequence shown here is derived from an EMBL/GenBank/DDBJ whole genome shotgun (WGS) entry which is preliminary data.</text>
</comment>
<sequence length="67" mass="7798">MEWQAKSMKSVLYPATTAKRKMQVWPGTTIFGRVSLNSIIWEHNRKYESSRQKGKPAVEEEAKGKMR</sequence>
<protein>
    <submittedName>
        <fullName evidence="2">Uncharacterized protein</fullName>
    </submittedName>
</protein>
<dbReference type="Proteomes" id="UP001049176">
    <property type="component" value="Chromosome 7"/>
</dbReference>
<evidence type="ECO:0000313" key="2">
    <source>
        <dbReference type="EMBL" id="KAG7089244.1"/>
    </source>
</evidence>
<feature type="region of interest" description="Disordered" evidence="1">
    <location>
        <begin position="47"/>
        <end position="67"/>
    </location>
</feature>
<gene>
    <name evidence="2" type="ORF">E1B28_010943</name>
</gene>
<dbReference type="GeneID" id="66080018"/>
<organism evidence="2 3">
    <name type="scientific">Marasmius oreades</name>
    <name type="common">fairy-ring Marasmius</name>
    <dbReference type="NCBI Taxonomy" id="181124"/>
    <lineage>
        <taxon>Eukaryota</taxon>
        <taxon>Fungi</taxon>
        <taxon>Dikarya</taxon>
        <taxon>Basidiomycota</taxon>
        <taxon>Agaricomycotina</taxon>
        <taxon>Agaricomycetes</taxon>
        <taxon>Agaricomycetidae</taxon>
        <taxon>Agaricales</taxon>
        <taxon>Marasmiineae</taxon>
        <taxon>Marasmiaceae</taxon>
        <taxon>Marasmius</taxon>
    </lineage>
</organism>
<dbReference type="EMBL" id="CM032187">
    <property type="protein sequence ID" value="KAG7089244.1"/>
    <property type="molecule type" value="Genomic_DNA"/>
</dbReference>